<dbReference type="PANTHER" id="PTHR33452">
    <property type="entry name" value="OXIDOREDUCTASE CATD-RELATED"/>
    <property type="match status" value="1"/>
</dbReference>
<dbReference type="InterPro" id="IPR051907">
    <property type="entry name" value="DoxX-like_oxidoreductase"/>
</dbReference>
<feature type="transmembrane region" description="Helical" evidence="7">
    <location>
        <begin position="60"/>
        <end position="81"/>
    </location>
</feature>
<comment type="similarity">
    <text evidence="2">Belongs to the DoxX family.</text>
</comment>
<evidence type="ECO:0000256" key="3">
    <source>
        <dbReference type="ARBA" id="ARBA00022475"/>
    </source>
</evidence>
<comment type="subcellular location">
    <subcellularLocation>
        <location evidence="1">Cell membrane</location>
        <topology evidence="1">Multi-pass membrane protein</topology>
    </subcellularLocation>
</comment>
<keyword evidence="4 7" id="KW-0812">Transmembrane</keyword>
<dbReference type="Proteomes" id="UP000199614">
    <property type="component" value="Unassembled WGS sequence"/>
</dbReference>
<feature type="transmembrane region" description="Helical" evidence="7">
    <location>
        <begin position="21"/>
        <end position="40"/>
    </location>
</feature>
<dbReference type="STRING" id="260086.SAMN05216207_103215"/>
<dbReference type="AlphaFoldDB" id="A0A1I5EPK9"/>
<organism evidence="8 9">
    <name type="scientific">Pseudonocardia ammonioxydans</name>
    <dbReference type="NCBI Taxonomy" id="260086"/>
    <lineage>
        <taxon>Bacteria</taxon>
        <taxon>Bacillati</taxon>
        <taxon>Actinomycetota</taxon>
        <taxon>Actinomycetes</taxon>
        <taxon>Pseudonocardiales</taxon>
        <taxon>Pseudonocardiaceae</taxon>
        <taxon>Pseudonocardia</taxon>
    </lineage>
</organism>
<feature type="transmembrane region" description="Helical" evidence="7">
    <location>
        <begin position="119"/>
        <end position="140"/>
    </location>
</feature>
<dbReference type="Pfam" id="PF07681">
    <property type="entry name" value="DoxX"/>
    <property type="match status" value="1"/>
</dbReference>
<dbReference type="RefSeq" id="WP_093350483.1">
    <property type="nucleotide sequence ID" value="NZ_FOUY01000032.1"/>
</dbReference>
<reference evidence="8 9" key="1">
    <citation type="submission" date="2016-10" db="EMBL/GenBank/DDBJ databases">
        <authorList>
            <person name="de Groot N.N."/>
        </authorList>
    </citation>
    <scope>NUCLEOTIDE SEQUENCE [LARGE SCALE GENOMIC DNA]</scope>
    <source>
        <strain evidence="8 9">CGMCC 4.1877</strain>
    </source>
</reference>
<evidence type="ECO:0000256" key="1">
    <source>
        <dbReference type="ARBA" id="ARBA00004651"/>
    </source>
</evidence>
<dbReference type="InterPro" id="IPR032808">
    <property type="entry name" value="DoxX"/>
</dbReference>
<feature type="transmembrane region" description="Helical" evidence="7">
    <location>
        <begin position="88"/>
        <end position="107"/>
    </location>
</feature>
<name>A0A1I5EPK9_PSUAM</name>
<evidence type="ECO:0000256" key="2">
    <source>
        <dbReference type="ARBA" id="ARBA00006679"/>
    </source>
</evidence>
<accession>A0A1I5EPK9</accession>
<evidence type="ECO:0000256" key="6">
    <source>
        <dbReference type="ARBA" id="ARBA00023136"/>
    </source>
</evidence>
<keyword evidence="6 7" id="KW-0472">Membrane</keyword>
<keyword evidence="9" id="KW-1185">Reference proteome</keyword>
<sequence length="157" mass="15432">MNERSTITRSTTSRLPAPLSDVALLTTRLLIGAVLVAHGLQKLGQGVGGVADGFAGMGIPLPLVSALFIVGVEIVGGVLLIAGAATAVAGLATVVAMAGAFLFAHFGTTVFVDDGGWELVGVIAAGALALAAAGPGRFSVDRLLAGRGARTEVGVSG</sequence>
<dbReference type="PANTHER" id="PTHR33452:SF1">
    <property type="entry name" value="INNER MEMBRANE PROTEIN YPHA-RELATED"/>
    <property type="match status" value="1"/>
</dbReference>
<dbReference type="GO" id="GO:0005886">
    <property type="term" value="C:plasma membrane"/>
    <property type="evidence" value="ECO:0007669"/>
    <property type="project" value="UniProtKB-SubCell"/>
</dbReference>
<evidence type="ECO:0000256" key="4">
    <source>
        <dbReference type="ARBA" id="ARBA00022692"/>
    </source>
</evidence>
<keyword evidence="5 7" id="KW-1133">Transmembrane helix</keyword>
<evidence type="ECO:0000256" key="7">
    <source>
        <dbReference type="SAM" id="Phobius"/>
    </source>
</evidence>
<evidence type="ECO:0000313" key="8">
    <source>
        <dbReference type="EMBL" id="SFO13293.1"/>
    </source>
</evidence>
<evidence type="ECO:0000256" key="5">
    <source>
        <dbReference type="ARBA" id="ARBA00022989"/>
    </source>
</evidence>
<keyword evidence="3" id="KW-1003">Cell membrane</keyword>
<evidence type="ECO:0000313" key="9">
    <source>
        <dbReference type="Proteomes" id="UP000199614"/>
    </source>
</evidence>
<dbReference type="EMBL" id="FOUY01000032">
    <property type="protein sequence ID" value="SFO13293.1"/>
    <property type="molecule type" value="Genomic_DNA"/>
</dbReference>
<gene>
    <name evidence="8" type="ORF">SAMN05216207_103215</name>
</gene>
<proteinExistence type="inferred from homology"/>
<protein>
    <submittedName>
        <fullName evidence="8">Putative oxidoreductase</fullName>
    </submittedName>
</protein>